<keyword evidence="2" id="KW-1185">Reference proteome</keyword>
<dbReference type="EMBL" id="BMMQ01000005">
    <property type="protein sequence ID" value="GGO63956.1"/>
    <property type="molecule type" value="Genomic_DNA"/>
</dbReference>
<comment type="caution">
    <text evidence="1">The sequence shown here is derived from an EMBL/GenBank/DDBJ whole genome shotgun (WGS) entry which is preliminary data.</text>
</comment>
<gene>
    <name evidence="1" type="ORF">GCM10010910_17670</name>
</gene>
<proteinExistence type="predicted"/>
<dbReference type="Proteomes" id="UP000638043">
    <property type="component" value="Unassembled WGS sequence"/>
</dbReference>
<name>A0ABQ2N213_9MICO</name>
<evidence type="ECO:0000313" key="2">
    <source>
        <dbReference type="Proteomes" id="UP000638043"/>
    </source>
</evidence>
<protein>
    <submittedName>
        <fullName evidence="1">Uncharacterized protein</fullName>
    </submittedName>
</protein>
<sequence length="90" mass="9745">MSSPAEVTRTIDDVLAWAVSALRPNDAILIQAEADAGEEYFAFIDAVSIAHHTGPSLPRHLETAVQALAAQDARFRDDLRHATHPDRAAT</sequence>
<organism evidence="1 2">
    <name type="scientific">Microbacterium nanhaiense</name>
    <dbReference type="NCBI Taxonomy" id="1301026"/>
    <lineage>
        <taxon>Bacteria</taxon>
        <taxon>Bacillati</taxon>
        <taxon>Actinomycetota</taxon>
        <taxon>Actinomycetes</taxon>
        <taxon>Micrococcales</taxon>
        <taxon>Microbacteriaceae</taxon>
        <taxon>Microbacterium</taxon>
    </lineage>
</organism>
<reference evidence="2" key="1">
    <citation type="journal article" date="2019" name="Int. J. Syst. Evol. Microbiol.">
        <title>The Global Catalogue of Microorganisms (GCM) 10K type strain sequencing project: providing services to taxonomists for standard genome sequencing and annotation.</title>
        <authorList>
            <consortium name="The Broad Institute Genomics Platform"/>
            <consortium name="The Broad Institute Genome Sequencing Center for Infectious Disease"/>
            <person name="Wu L."/>
            <person name="Ma J."/>
        </authorList>
    </citation>
    <scope>NUCLEOTIDE SEQUENCE [LARGE SCALE GENOMIC DNA]</scope>
    <source>
        <strain evidence="2">CGMCC 4.7181</strain>
    </source>
</reference>
<evidence type="ECO:0000313" key="1">
    <source>
        <dbReference type="EMBL" id="GGO63956.1"/>
    </source>
</evidence>
<accession>A0ABQ2N213</accession>